<dbReference type="Gene3D" id="3.40.50.720">
    <property type="entry name" value="NAD(P)-binding Rossmann-like Domain"/>
    <property type="match status" value="2"/>
</dbReference>
<dbReference type="Proteomes" id="UP000694864">
    <property type="component" value="Chromosome 3"/>
</dbReference>
<gene>
    <name evidence="3" type="primary">LOC104767625</name>
</gene>
<evidence type="ECO:0000313" key="3">
    <source>
        <dbReference type="RefSeq" id="XP_010489928.1"/>
    </source>
</evidence>
<dbReference type="InterPro" id="IPR036291">
    <property type="entry name" value="NAD(P)-bd_dom_sf"/>
</dbReference>
<dbReference type="CDD" id="cd05265">
    <property type="entry name" value="SDR_a1"/>
    <property type="match status" value="1"/>
</dbReference>
<dbReference type="GeneID" id="104767625"/>
<dbReference type="PANTHER" id="PTHR43725">
    <property type="entry name" value="UDP-GLUCOSE 4-EPIMERASE"/>
    <property type="match status" value="1"/>
</dbReference>
<dbReference type="SUPFAM" id="SSF51735">
    <property type="entry name" value="NAD(P)-binding Rossmann-fold domains"/>
    <property type="match status" value="1"/>
</dbReference>
<dbReference type="InterPro" id="IPR001509">
    <property type="entry name" value="Epimerase_deHydtase"/>
</dbReference>
<dbReference type="RefSeq" id="XP_010489928.1">
    <property type="nucleotide sequence ID" value="XM_010491626.2"/>
</dbReference>
<proteinExistence type="predicted"/>
<feature type="domain" description="NAD-dependent epimerase/dehydratase" evidence="1">
    <location>
        <begin position="146"/>
        <end position="261"/>
    </location>
</feature>
<name>A0ABM0XRN0_CAMSA</name>
<evidence type="ECO:0000313" key="2">
    <source>
        <dbReference type="Proteomes" id="UP000694864"/>
    </source>
</evidence>
<sequence length="367" mass="41483">MAKMMMLQHHQPSFSLLTSSLSDFNGAKLHLQVQYKRKVHQPKGALYVSASTEKKILIMGGTRFIGVFLSRLLVKEGHQVTLFTRGKSPIAKQLPGESDQDFADFSSKIHHLKGDRKDYDFVKSSLSAEGFDVVYDINGNIWSLWYIYCSSAGVYLKSDILPHCEEDAVDPKSRHKGKLETESLLQTKGVNWTSIRPVYIYGPLNYNPVEEWFFHRLKAGRPIPVPNSGIQISQLGHVKDLATAFLNVLGNEKASREIFNISGDKYVTFDGLAKACAKAGGFPEPEIVHYNPKEFDFGKKKAFPFRDQHFFASVEKAKRVLGWKPEFDLVEGLTDSYNLDFGRGTFRKEADFTTDDMILSKKLVLQS</sequence>
<reference evidence="2" key="1">
    <citation type="journal article" date="2014" name="Nat. Commun.">
        <title>The emerging biofuel crop Camelina sativa retains a highly undifferentiated hexaploid genome structure.</title>
        <authorList>
            <person name="Kagale S."/>
            <person name="Koh C."/>
            <person name="Nixon J."/>
            <person name="Bollina V."/>
            <person name="Clarke W.E."/>
            <person name="Tuteja R."/>
            <person name="Spillane C."/>
            <person name="Robinson S.J."/>
            <person name="Links M.G."/>
            <person name="Clarke C."/>
            <person name="Higgins E.E."/>
            <person name="Huebert T."/>
            <person name="Sharpe A.G."/>
            <person name="Parkin I.A."/>
        </authorList>
    </citation>
    <scope>NUCLEOTIDE SEQUENCE [LARGE SCALE GENOMIC DNA]</scope>
    <source>
        <strain evidence="2">cv. DH55</strain>
    </source>
</reference>
<protein>
    <submittedName>
        <fullName evidence="3">Chloroplast stem-loop binding protein of 41 kDa b, chloroplastic-like</fullName>
    </submittedName>
</protein>
<feature type="domain" description="NAD-dependent epimerase/dehydratase" evidence="1">
    <location>
        <begin position="56"/>
        <end position="137"/>
    </location>
</feature>
<accession>A0ABM0XRN0</accession>
<evidence type="ECO:0000259" key="1">
    <source>
        <dbReference type="Pfam" id="PF01370"/>
    </source>
</evidence>
<dbReference type="Pfam" id="PF01370">
    <property type="entry name" value="Epimerase"/>
    <property type="match status" value="2"/>
</dbReference>
<organism evidence="2 3">
    <name type="scientific">Camelina sativa</name>
    <name type="common">False flax</name>
    <name type="synonym">Myagrum sativum</name>
    <dbReference type="NCBI Taxonomy" id="90675"/>
    <lineage>
        <taxon>Eukaryota</taxon>
        <taxon>Viridiplantae</taxon>
        <taxon>Streptophyta</taxon>
        <taxon>Embryophyta</taxon>
        <taxon>Tracheophyta</taxon>
        <taxon>Spermatophyta</taxon>
        <taxon>Magnoliopsida</taxon>
        <taxon>eudicotyledons</taxon>
        <taxon>Gunneridae</taxon>
        <taxon>Pentapetalae</taxon>
        <taxon>rosids</taxon>
        <taxon>malvids</taxon>
        <taxon>Brassicales</taxon>
        <taxon>Brassicaceae</taxon>
        <taxon>Camelineae</taxon>
        <taxon>Camelina</taxon>
    </lineage>
</organism>
<keyword evidence="2" id="KW-1185">Reference proteome</keyword>
<reference evidence="3" key="2">
    <citation type="submission" date="2025-08" db="UniProtKB">
        <authorList>
            <consortium name="RefSeq"/>
        </authorList>
    </citation>
    <scope>IDENTIFICATION</scope>
    <source>
        <tissue evidence="3">Leaf</tissue>
    </source>
</reference>
<dbReference type="PANTHER" id="PTHR43725:SF8">
    <property type="entry name" value="CHLOROPLAST STEM-LOOP BINDING PROTEIN OF 41 KDA B, CHLOROPLASTIC"/>
    <property type="match status" value="1"/>
</dbReference>